<organism evidence="2 3">
    <name type="scientific">Oryza meyeriana var. granulata</name>
    <dbReference type="NCBI Taxonomy" id="110450"/>
    <lineage>
        <taxon>Eukaryota</taxon>
        <taxon>Viridiplantae</taxon>
        <taxon>Streptophyta</taxon>
        <taxon>Embryophyta</taxon>
        <taxon>Tracheophyta</taxon>
        <taxon>Spermatophyta</taxon>
        <taxon>Magnoliopsida</taxon>
        <taxon>Liliopsida</taxon>
        <taxon>Poales</taxon>
        <taxon>Poaceae</taxon>
        <taxon>BOP clade</taxon>
        <taxon>Oryzoideae</taxon>
        <taxon>Oryzeae</taxon>
        <taxon>Oryzinae</taxon>
        <taxon>Oryza</taxon>
        <taxon>Oryza meyeriana</taxon>
    </lineage>
</organism>
<comment type="caution">
    <text evidence="2">The sequence shown here is derived from an EMBL/GenBank/DDBJ whole genome shotgun (WGS) entry which is preliminary data.</text>
</comment>
<feature type="region of interest" description="Disordered" evidence="1">
    <location>
        <begin position="1"/>
        <end position="40"/>
    </location>
</feature>
<dbReference type="AlphaFoldDB" id="A0A6G1CDP1"/>
<evidence type="ECO:0000313" key="2">
    <source>
        <dbReference type="EMBL" id="KAF0898292.1"/>
    </source>
</evidence>
<dbReference type="EMBL" id="SPHZ02000009">
    <property type="protein sequence ID" value="KAF0898292.1"/>
    <property type="molecule type" value="Genomic_DNA"/>
</dbReference>
<evidence type="ECO:0000313" key="3">
    <source>
        <dbReference type="Proteomes" id="UP000479710"/>
    </source>
</evidence>
<evidence type="ECO:0000256" key="1">
    <source>
        <dbReference type="SAM" id="MobiDB-lite"/>
    </source>
</evidence>
<name>A0A6G1CDP1_9ORYZ</name>
<reference evidence="2 3" key="1">
    <citation type="submission" date="2019-11" db="EMBL/GenBank/DDBJ databases">
        <title>Whole genome sequence of Oryza granulata.</title>
        <authorList>
            <person name="Li W."/>
        </authorList>
    </citation>
    <scope>NUCLEOTIDE SEQUENCE [LARGE SCALE GENOMIC DNA]</scope>
    <source>
        <strain evidence="3">cv. Menghai</strain>
        <tissue evidence="2">Leaf</tissue>
    </source>
</reference>
<sequence length="80" mass="8491">MILHGPCGVSGSQDKPRKRKAPHNSAVLPPPADENILSHSKDAVSPPINFQLLVLLERAACGVVSTNDEAIDVGPYTMMS</sequence>
<protein>
    <submittedName>
        <fullName evidence="2">Uncharacterized protein</fullName>
    </submittedName>
</protein>
<gene>
    <name evidence="2" type="ORF">E2562_007145</name>
</gene>
<accession>A0A6G1CDP1</accession>
<proteinExistence type="predicted"/>
<keyword evidence="3" id="KW-1185">Reference proteome</keyword>
<dbReference type="Proteomes" id="UP000479710">
    <property type="component" value="Unassembled WGS sequence"/>
</dbReference>